<evidence type="ECO:0000313" key="1">
    <source>
        <dbReference type="EMBL" id="PLW08514.1"/>
    </source>
</evidence>
<dbReference type="AlphaFoldDB" id="A0A2N5S5J2"/>
<evidence type="ECO:0000313" key="2">
    <source>
        <dbReference type="Proteomes" id="UP000235392"/>
    </source>
</evidence>
<dbReference type="Proteomes" id="UP000235392">
    <property type="component" value="Unassembled WGS sequence"/>
</dbReference>
<accession>A0A2N5S5J2</accession>
<comment type="caution">
    <text evidence="1">The sequence shown here is derived from an EMBL/GenBank/DDBJ whole genome shotgun (WGS) entry which is preliminary data.</text>
</comment>
<dbReference type="EMBL" id="PGCI01001060">
    <property type="protein sequence ID" value="PLW08514.1"/>
    <property type="molecule type" value="Genomic_DNA"/>
</dbReference>
<gene>
    <name evidence="1" type="ORF">PCASD_21948</name>
</gene>
<reference evidence="1 2" key="1">
    <citation type="submission" date="2017-11" db="EMBL/GenBank/DDBJ databases">
        <title>De novo assembly and phasing of dikaryotic genomes from two isolates of Puccinia coronata f. sp. avenae, the causal agent of oat crown rust.</title>
        <authorList>
            <person name="Miller M.E."/>
            <person name="Zhang Y."/>
            <person name="Omidvar V."/>
            <person name="Sperschneider J."/>
            <person name="Schwessinger B."/>
            <person name="Raley C."/>
            <person name="Palmer J.M."/>
            <person name="Garnica D."/>
            <person name="Upadhyaya N."/>
            <person name="Rathjen J."/>
            <person name="Taylor J.M."/>
            <person name="Park R.F."/>
            <person name="Dodds P.N."/>
            <person name="Hirsch C.D."/>
            <person name="Kianian S.F."/>
            <person name="Figueroa M."/>
        </authorList>
    </citation>
    <scope>NUCLEOTIDE SEQUENCE [LARGE SCALE GENOMIC DNA]</scope>
    <source>
        <strain evidence="1">12SD80</strain>
    </source>
</reference>
<sequence>MTTNTPAETGLQASIRLRLQMMLILGSGLIEDSSNICGPTCGQLFGPYFNLSVSSSGCAGDLLHGHGGSLTDREDGKSPHRPVQAVRREAKCQRTAHLSFRSRKMDARVARGFATFWLNDRTLRAFSGAHERAISATMNQTPTSPDNLPQLFIIIGVVCRHKVKSPTSLWRISITQSPEAENRRSTLQAPSKPQLLRLSHTTIPNHMLELWMVQTPNDSLAQGLNLDFGSQLTIHSKHQVCLLSSSFTIYEHY</sequence>
<organism evidence="1 2">
    <name type="scientific">Puccinia coronata f. sp. avenae</name>
    <dbReference type="NCBI Taxonomy" id="200324"/>
    <lineage>
        <taxon>Eukaryota</taxon>
        <taxon>Fungi</taxon>
        <taxon>Dikarya</taxon>
        <taxon>Basidiomycota</taxon>
        <taxon>Pucciniomycotina</taxon>
        <taxon>Pucciniomycetes</taxon>
        <taxon>Pucciniales</taxon>
        <taxon>Pucciniaceae</taxon>
        <taxon>Puccinia</taxon>
    </lineage>
</organism>
<protein>
    <submittedName>
        <fullName evidence="1">Uncharacterized protein</fullName>
    </submittedName>
</protein>
<proteinExistence type="predicted"/>
<name>A0A2N5S5J2_9BASI</name>